<feature type="domain" description="NADAR" evidence="1">
    <location>
        <begin position="3"/>
        <end position="66"/>
    </location>
</feature>
<evidence type="ECO:0000259" key="1">
    <source>
        <dbReference type="Pfam" id="PF08719"/>
    </source>
</evidence>
<dbReference type="InterPro" id="IPR037238">
    <property type="entry name" value="YbiA-like_sf"/>
</dbReference>
<dbReference type="Gene3D" id="1.10.357.40">
    <property type="entry name" value="YbiA-like"/>
    <property type="match status" value="1"/>
</dbReference>
<dbReference type="AlphaFoldDB" id="A0A2G9TA60"/>
<dbReference type="SUPFAM" id="SSF143990">
    <property type="entry name" value="YbiA-like"/>
    <property type="match status" value="1"/>
</dbReference>
<evidence type="ECO:0000313" key="2">
    <source>
        <dbReference type="EMBL" id="PIO54856.1"/>
    </source>
</evidence>
<sequence>MIKQVDSQLKNVDENQWMKFSWKVRMKAAMAKFKQNRRMRYQLFRTIGSTLVEADVDDTYWGVGLSSGLRIHFS</sequence>
<accession>A0A2G9TA60</accession>
<keyword evidence="3" id="KW-1185">Reference proteome</keyword>
<dbReference type="EMBL" id="KZ391706">
    <property type="protein sequence ID" value="PIO54856.1"/>
    <property type="molecule type" value="Genomic_DNA"/>
</dbReference>
<dbReference type="CDD" id="cd15457">
    <property type="entry name" value="NADAR"/>
    <property type="match status" value="1"/>
</dbReference>
<protein>
    <recommendedName>
        <fullName evidence="1">NADAR domain-containing protein</fullName>
    </recommendedName>
</protein>
<evidence type="ECO:0000313" key="3">
    <source>
        <dbReference type="Proteomes" id="UP000230423"/>
    </source>
</evidence>
<dbReference type="OrthoDB" id="206452at2759"/>
<name>A0A2G9TA60_TELCI</name>
<reference evidence="2 3" key="1">
    <citation type="submission" date="2015-09" db="EMBL/GenBank/DDBJ databases">
        <title>Draft genome of the parasitic nematode Teladorsagia circumcincta isolate WARC Sus (inbred).</title>
        <authorList>
            <person name="Mitreva M."/>
        </authorList>
    </citation>
    <scope>NUCLEOTIDE SEQUENCE [LARGE SCALE GENOMIC DNA]</scope>
    <source>
        <strain evidence="2 3">S</strain>
    </source>
</reference>
<proteinExistence type="predicted"/>
<dbReference type="Proteomes" id="UP000230423">
    <property type="component" value="Unassembled WGS sequence"/>
</dbReference>
<organism evidence="2 3">
    <name type="scientific">Teladorsagia circumcincta</name>
    <name type="common">Brown stomach worm</name>
    <name type="synonym">Ostertagia circumcincta</name>
    <dbReference type="NCBI Taxonomy" id="45464"/>
    <lineage>
        <taxon>Eukaryota</taxon>
        <taxon>Metazoa</taxon>
        <taxon>Ecdysozoa</taxon>
        <taxon>Nematoda</taxon>
        <taxon>Chromadorea</taxon>
        <taxon>Rhabditida</taxon>
        <taxon>Rhabditina</taxon>
        <taxon>Rhabditomorpha</taxon>
        <taxon>Strongyloidea</taxon>
        <taxon>Trichostrongylidae</taxon>
        <taxon>Teladorsagia</taxon>
    </lineage>
</organism>
<dbReference type="Pfam" id="PF08719">
    <property type="entry name" value="NADAR"/>
    <property type="match status" value="1"/>
</dbReference>
<dbReference type="InterPro" id="IPR012816">
    <property type="entry name" value="NADAR"/>
</dbReference>
<gene>
    <name evidence="2" type="ORF">TELCIR_23769</name>
</gene>